<dbReference type="Proteomes" id="UP000324800">
    <property type="component" value="Unassembled WGS sequence"/>
</dbReference>
<feature type="compositionally biased region" description="Basic residues" evidence="1">
    <location>
        <begin position="28"/>
        <end position="56"/>
    </location>
</feature>
<evidence type="ECO:0000256" key="1">
    <source>
        <dbReference type="SAM" id="MobiDB-lite"/>
    </source>
</evidence>
<proteinExistence type="predicted"/>
<feature type="region of interest" description="Disordered" evidence="1">
    <location>
        <begin position="112"/>
        <end position="156"/>
    </location>
</feature>
<accession>A0A5J4VJV3</accession>
<evidence type="ECO:0000313" key="3">
    <source>
        <dbReference type="Proteomes" id="UP000324800"/>
    </source>
</evidence>
<protein>
    <submittedName>
        <fullName evidence="2">Uncharacterized protein</fullName>
    </submittedName>
</protein>
<feature type="compositionally biased region" description="Basic and acidic residues" evidence="1">
    <location>
        <begin position="123"/>
        <end position="136"/>
    </location>
</feature>
<gene>
    <name evidence="2" type="ORF">EZS28_021594</name>
</gene>
<dbReference type="EMBL" id="SNRW01006540">
    <property type="protein sequence ID" value="KAA6382878.1"/>
    <property type="molecule type" value="Genomic_DNA"/>
</dbReference>
<organism evidence="2 3">
    <name type="scientific">Streblomastix strix</name>
    <dbReference type="NCBI Taxonomy" id="222440"/>
    <lineage>
        <taxon>Eukaryota</taxon>
        <taxon>Metamonada</taxon>
        <taxon>Preaxostyla</taxon>
        <taxon>Oxymonadida</taxon>
        <taxon>Streblomastigidae</taxon>
        <taxon>Streblomastix</taxon>
    </lineage>
</organism>
<feature type="region of interest" description="Disordered" evidence="1">
    <location>
        <begin position="1"/>
        <end position="56"/>
    </location>
</feature>
<dbReference type="AlphaFoldDB" id="A0A5J4VJV3"/>
<name>A0A5J4VJV3_9EUKA</name>
<feature type="compositionally biased region" description="Basic and acidic residues" evidence="1">
    <location>
        <begin position="1"/>
        <end position="13"/>
    </location>
</feature>
<comment type="caution">
    <text evidence="2">The sequence shown here is derived from an EMBL/GenBank/DDBJ whole genome shotgun (WGS) entry which is preliminary data.</text>
</comment>
<reference evidence="2 3" key="1">
    <citation type="submission" date="2019-03" db="EMBL/GenBank/DDBJ databases">
        <title>Single cell metagenomics reveals metabolic interactions within the superorganism composed of flagellate Streblomastix strix and complex community of Bacteroidetes bacteria on its surface.</title>
        <authorList>
            <person name="Treitli S.C."/>
            <person name="Kolisko M."/>
            <person name="Husnik F."/>
            <person name="Keeling P."/>
            <person name="Hampl V."/>
        </authorList>
    </citation>
    <scope>NUCLEOTIDE SEQUENCE [LARGE SCALE GENOMIC DNA]</scope>
    <source>
        <strain evidence="2">ST1C</strain>
    </source>
</reference>
<evidence type="ECO:0000313" key="2">
    <source>
        <dbReference type="EMBL" id="KAA6382878.1"/>
    </source>
</evidence>
<sequence length="180" mass="20686">MSDSPSDHDESHTSDSSSTSSNEEIDKRSKKRKAQKRKRKKEIKLKKEKSKNTIRKLLQKKIQNQVPNRIDCRQIIEEFVKPEDSGKLEHFWVLPGVKKAMQGDELEQTLEKAGLSQTSPRGTETRGVKETTKRDQSFPVGIPGLSQPIPPDTTQKSTYRRNAFFTTPINAYMETQWKDL</sequence>